<organism evidence="1">
    <name type="scientific">Haliea sp. ETY-M</name>
    <dbReference type="NCBI Taxonomy" id="1055105"/>
    <lineage>
        <taxon>Bacteria</taxon>
        <taxon>Pseudomonadati</taxon>
        <taxon>Pseudomonadota</taxon>
        <taxon>Gammaproteobacteria</taxon>
        <taxon>Cellvibrionales</taxon>
        <taxon>Halieaceae</taxon>
        <taxon>Haliea</taxon>
    </lineage>
</organism>
<sequence>MAIDPDARPYGAEWRCRCILHQGKSQNLYIKDGAHGVIWHCFAGCDGRAIGRELRRLGIIPAPAPAAPLIDRRMMLDFIRRHEHRLRTRRSVPREDTRTYRQYQRAMYAPYSAAQVAQAHLFIEVFQADLMNEKPITAADESKLINSLEIVQGRSMPYEW</sequence>
<dbReference type="GO" id="GO:0003677">
    <property type="term" value="F:DNA binding"/>
    <property type="evidence" value="ECO:0007669"/>
    <property type="project" value="InterPro"/>
</dbReference>
<name>A0A455R3M0_9GAMM</name>
<reference evidence="1" key="1">
    <citation type="submission" date="2015-07" db="EMBL/GenBank/DDBJ databases">
        <title>Novel operon containing particulate methane monooxygenase-type genes and epoxyalkane:coenzyme M transferase gene in ethylene-assimilating marine bacterium, Haliea sp. ETY-M.</title>
        <authorList>
            <person name="Suzuki T."/>
            <person name="Habe H."/>
            <person name="Nakajima-Kambe T."/>
            <person name="Fuse H."/>
        </authorList>
    </citation>
    <scope>NUCLEOTIDE SEQUENCE</scope>
    <source>
        <strain evidence="1">ETY-M</strain>
    </source>
</reference>
<protein>
    <recommendedName>
        <fullName evidence="2">DNA primase</fullName>
    </recommendedName>
</protein>
<proteinExistence type="predicted"/>
<dbReference type="InterPro" id="IPR036977">
    <property type="entry name" value="DNA_primase_Znf_CHC2"/>
</dbReference>
<dbReference type="GO" id="GO:0006260">
    <property type="term" value="P:DNA replication"/>
    <property type="evidence" value="ECO:0007669"/>
    <property type="project" value="InterPro"/>
</dbReference>
<evidence type="ECO:0000313" key="1">
    <source>
        <dbReference type="EMBL" id="BBD50126.1"/>
    </source>
</evidence>
<accession>A0A455R3M0</accession>
<dbReference type="EMBL" id="LC064121">
    <property type="protein sequence ID" value="BBD50126.1"/>
    <property type="molecule type" value="Genomic_DNA"/>
</dbReference>
<dbReference type="AlphaFoldDB" id="A0A455R3M0"/>
<dbReference type="GO" id="GO:0008270">
    <property type="term" value="F:zinc ion binding"/>
    <property type="evidence" value="ECO:0007669"/>
    <property type="project" value="InterPro"/>
</dbReference>
<dbReference type="Gene3D" id="3.90.580.10">
    <property type="entry name" value="Zinc finger, CHC2-type domain"/>
    <property type="match status" value="1"/>
</dbReference>
<evidence type="ECO:0008006" key="2">
    <source>
        <dbReference type="Google" id="ProtNLM"/>
    </source>
</evidence>